<dbReference type="PANTHER" id="PTHR18866">
    <property type="entry name" value="CARBOXYLASE:PYRUVATE/ACETYL-COA/PROPIONYL-COA CARBOXYLASE"/>
    <property type="match status" value="1"/>
</dbReference>
<keyword evidence="4 7" id="KW-0547">Nucleotide-binding</keyword>
<dbReference type="InterPro" id="IPR001882">
    <property type="entry name" value="Biotin_BS"/>
</dbReference>
<protein>
    <recommendedName>
        <fullName evidence="2">biotin carboxylase</fullName>
        <ecNumber evidence="2">6.3.4.14</ecNumber>
    </recommendedName>
</protein>
<feature type="domain" description="Biotin carboxylation" evidence="11">
    <location>
        <begin position="2"/>
        <end position="446"/>
    </location>
</feature>
<dbReference type="InterPro" id="IPR005481">
    <property type="entry name" value="BC-like_N"/>
</dbReference>
<organism evidence="12 13">
    <name type="scientific">Rothia santali</name>
    <dbReference type="NCBI Taxonomy" id="2949643"/>
    <lineage>
        <taxon>Bacteria</taxon>
        <taxon>Bacillati</taxon>
        <taxon>Actinomycetota</taxon>
        <taxon>Actinomycetes</taxon>
        <taxon>Micrococcales</taxon>
        <taxon>Micrococcaceae</taxon>
        <taxon>Rothia</taxon>
    </lineage>
</organism>
<dbReference type="InterPro" id="IPR000089">
    <property type="entry name" value="Biotin_lipoyl"/>
</dbReference>
<evidence type="ECO:0000313" key="13">
    <source>
        <dbReference type="Proteomes" id="UP001139502"/>
    </source>
</evidence>
<feature type="region of interest" description="Disordered" evidence="8">
    <location>
        <begin position="496"/>
        <end position="538"/>
    </location>
</feature>
<dbReference type="Pfam" id="PF00364">
    <property type="entry name" value="Biotin_lipoyl"/>
    <property type="match status" value="1"/>
</dbReference>
<dbReference type="SUPFAM" id="SSF52440">
    <property type="entry name" value="PreATP-grasp domain"/>
    <property type="match status" value="1"/>
</dbReference>
<evidence type="ECO:0000259" key="9">
    <source>
        <dbReference type="PROSITE" id="PS50968"/>
    </source>
</evidence>
<dbReference type="SUPFAM" id="SSF56059">
    <property type="entry name" value="Glutathione synthetase ATP-binding domain-like"/>
    <property type="match status" value="1"/>
</dbReference>
<keyword evidence="5 7" id="KW-0067">ATP-binding</keyword>
<evidence type="ECO:0000256" key="8">
    <source>
        <dbReference type="SAM" id="MobiDB-lite"/>
    </source>
</evidence>
<dbReference type="SMART" id="SM00878">
    <property type="entry name" value="Biotin_carb_C"/>
    <property type="match status" value="1"/>
</dbReference>
<dbReference type="PROSITE" id="PS00188">
    <property type="entry name" value="BIOTIN"/>
    <property type="match status" value="1"/>
</dbReference>
<dbReference type="PANTHER" id="PTHR18866:SF33">
    <property type="entry name" value="METHYLCROTONOYL-COA CARBOXYLASE SUBUNIT ALPHA, MITOCHONDRIAL-RELATED"/>
    <property type="match status" value="1"/>
</dbReference>
<dbReference type="Pfam" id="PF02785">
    <property type="entry name" value="Biotin_carb_C"/>
    <property type="match status" value="1"/>
</dbReference>
<dbReference type="SUPFAM" id="SSF51230">
    <property type="entry name" value="Single hybrid motif"/>
    <property type="match status" value="1"/>
</dbReference>
<dbReference type="InterPro" id="IPR005479">
    <property type="entry name" value="CPAse_ATP-bd"/>
</dbReference>
<feature type="compositionally biased region" description="Low complexity" evidence="8">
    <location>
        <begin position="528"/>
        <end position="538"/>
    </location>
</feature>
<dbReference type="CDD" id="cd06850">
    <property type="entry name" value="biotinyl_domain"/>
    <property type="match status" value="1"/>
</dbReference>
<dbReference type="Pfam" id="PF02786">
    <property type="entry name" value="CPSase_L_D2"/>
    <property type="match status" value="1"/>
</dbReference>
<keyword evidence="3" id="KW-0436">Ligase</keyword>
<dbReference type="PROSITE" id="PS00867">
    <property type="entry name" value="CPSASE_2"/>
    <property type="match status" value="1"/>
</dbReference>
<dbReference type="EMBL" id="JANAFB010000042">
    <property type="protein sequence ID" value="MCP3426915.1"/>
    <property type="molecule type" value="Genomic_DNA"/>
</dbReference>
<dbReference type="RefSeq" id="WP_254168285.1">
    <property type="nucleotide sequence ID" value="NZ_JANAFB010000042.1"/>
</dbReference>
<dbReference type="Proteomes" id="UP001139502">
    <property type="component" value="Unassembled WGS sequence"/>
</dbReference>
<comment type="cofactor">
    <cofactor evidence="1">
        <name>biotin</name>
        <dbReference type="ChEBI" id="CHEBI:57586"/>
    </cofactor>
</comment>
<dbReference type="PROSITE" id="PS50968">
    <property type="entry name" value="BIOTINYL_LIPOYL"/>
    <property type="match status" value="1"/>
</dbReference>
<sequence length="610" mass="63552">MQLTTVLIANRGEIAVRVIRAAHEAGLRAVAVYADADAEALHVRLADEAYALRGTTPAETYLDQAKILDAAARSGADAVHPGYGFLSESASFARAVAEAGLVWVGPDPETIELLGDKASARTLAHDVGAPLAPGTNEPVADAEEVLAFADRHGLPVAIKAVHGGGGRGMRVVHERERVAEAFESAVREAETAFGRGDCLVERFLERPRHLEAQVLGDRHGRIAVLGTRDCSLQRRNQKLVEEAPAPFLDEELRERIHRAAADICGAAHYVGAGTVEFLLGEDGTLTFLEVNTRLQVEHPVTEEVTGVDLVQEQFRVAAGEPMGVPDEIPSFGHAIEFRINAEDPALGYLPTPGTLEVFDAPSGPGVRLDAGFRAGQTVPGTFDSLIAKLVVWGRDREQALARSRQALAEFEVRGVATVLPFARYVVTDEAFTAPEGRFGVHTRWIEEECAADFAAHPAVPAPEEPRLTRLPLEIDGRRTTIGLPEALLAHLGAGGGSAGGAGAGDQAAGAGPDGTGSDGTGPGDRDAAGASASGGADPDAGAVTAPFAGTLSAWKAEDGAAVSEGQTVAVLEAMKMEVPVKAHRSGTLRRAVGAGEQVAGGSPLGTIEAA</sequence>
<dbReference type="FunFam" id="3.40.50.20:FF:000010">
    <property type="entry name" value="Propionyl-CoA carboxylase subunit alpha"/>
    <property type="match status" value="1"/>
</dbReference>
<dbReference type="InterPro" id="IPR016185">
    <property type="entry name" value="PreATP-grasp_dom_sf"/>
</dbReference>
<dbReference type="InterPro" id="IPR050856">
    <property type="entry name" value="Biotin_carboxylase_complex"/>
</dbReference>
<dbReference type="InterPro" id="IPR011761">
    <property type="entry name" value="ATP-grasp"/>
</dbReference>
<keyword evidence="13" id="KW-1185">Reference proteome</keyword>
<dbReference type="Gene3D" id="3.30.470.20">
    <property type="entry name" value="ATP-grasp fold, B domain"/>
    <property type="match status" value="1"/>
</dbReference>
<evidence type="ECO:0000256" key="6">
    <source>
        <dbReference type="ARBA" id="ARBA00023267"/>
    </source>
</evidence>
<dbReference type="Pfam" id="PF00289">
    <property type="entry name" value="Biotin_carb_N"/>
    <property type="match status" value="1"/>
</dbReference>
<dbReference type="FunFam" id="3.30.1490.20:FF:000003">
    <property type="entry name" value="acetyl-CoA carboxylase isoform X1"/>
    <property type="match status" value="1"/>
</dbReference>
<evidence type="ECO:0000256" key="5">
    <source>
        <dbReference type="ARBA" id="ARBA00022840"/>
    </source>
</evidence>
<dbReference type="InterPro" id="IPR005482">
    <property type="entry name" value="Biotin_COase_C"/>
</dbReference>
<evidence type="ECO:0000259" key="10">
    <source>
        <dbReference type="PROSITE" id="PS50975"/>
    </source>
</evidence>
<dbReference type="PROSITE" id="PS50979">
    <property type="entry name" value="BC"/>
    <property type="match status" value="1"/>
</dbReference>
<proteinExistence type="predicted"/>
<feature type="compositionally biased region" description="Gly residues" evidence="8">
    <location>
        <begin position="511"/>
        <end position="522"/>
    </location>
</feature>
<dbReference type="InterPro" id="IPR011764">
    <property type="entry name" value="Biotin_carboxylation_dom"/>
</dbReference>
<comment type="caution">
    <text evidence="12">The sequence shown here is derived from an EMBL/GenBank/DDBJ whole genome shotgun (WGS) entry which is preliminary data.</text>
</comment>
<dbReference type="InterPro" id="IPR011053">
    <property type="entry name" value="Single_hybrid_motif"/>
</dbReference>
<feature type="domain" description="ATP-grasp" evidence="10">
    <location>
        <begin position="121"/>
        <end position="318"/>
    </location>
</feature>
<name>A0A9X2HEN2_9MICC</name>
<evidence type="ECO:0000256" key="2">
    <source>
        <dbReference type="ARBA" id="ARBA00013263"/>
    </source>
</evidence>
<evidence type="ECO:0000256" key="4">
    <source>
        <dbReference type="ARBA" id="ARBA00022741"/>
    </source>
</evidence>
<evidence type="ECO:0000256" key="7">
    <source>
        <dbReference type="PROSITE-ProRule" id="PRU00409"/>
    </source>
</evidence>
<feature type="domain" description="Lipoyl-binding" evidence="9">
    <location>
        <begin position="534"/>
        <end position="608"/>
    </location>
</feature>
<evidence type="ECO:0000256" key="3">
    <source>
        <dbReference type="ARBA" id="ARBA00022598"/>
    </source>
</evidence>
<dbReference type="GO" id="GO:0005524">
    <property type="term" value="F:ATP binding"/>
    <property type="evidence" value="ECO:0007669"/>
    <property type="project" value="UniProtKB-UniRule"/>
</dbReference>
<dbReference type="AlphaFoldDB" id="A0A9X2HEN2"/>
<dbReference type="InterPro" id="IPR011054">
    <property type="entry name" value="Rudment_hybrid_motif"/>
</dbReference>
<dbReference type="EC" id="6.3.4.14" evidence="2"/>
<accession>A0A9X2HEN2</accession>
<dbReference type="Gene3D" id="2.40.50.100">
    <property type="match status" value="1"/>
</dbReference>
<dbReference type="PROSITE" id="PS50975">
    <property type="entry name" value="ATP_GRASP"/>
    <property type="match status" value="1"/>
</dbReference>
<dbReference type="GO" id="GO:0046872">
    <property type="term" value="F:metal ion binding"/>
    <property type="evidence" value="ECO:0007669"/>
    <property type="project" value="InterPro"/>
</dbReference>
<evidence type="ECO:0000259" key="11">
    <source>
        <dbReference type="PROSITE" id="PS50979"/>
    </source>
</evidence>
<evidence type="ECO:0000256" key="1">
    <source>
        <dbReference type="ARBA" id="ARBA00001953"/>
    </source>
</evidence>
<gene>
    <name evidence="12" type="ORF">NBM05_13085</name>
</gene>
<dbReference type="GO" id="GO:0004075">
    <property type="term" value="F:biotin carboxylase activity"/>
    <property type="evidence" value="ECO:0007669"/>
    <property type="project" value="UniProtKB-EC"/>
</dbReference>
<reference evidence="12" key="1">
    <citation type="submission" date="2022-06" db="EMBL/GenBank/DDBJ databases">
        <title>Rothia sp. isolated from sandalwood seedling.</title>
        <authorList>
            <person name="Tuikhar N."/>
            <person name="Kirdat K."/>
            <person name="Thorat V."/>
            <person name="Swetha P."/>
            <person name="Padma S."/>
            <person name="Sundararaj R."/>
            <person name="Yadav A."/>
        </authorList>
    </citation>
    <scope>NUCLEOTIDE SEQUENCE</scope>
    <source>
        <strain evidence="12">AR01</strain>
    </source>
</reference>
<dbReference type="SUPFAM" id="SSF51246">
    <property type="entry name" value="Rudiment single hybrid motif"/>
    <property type="match status" value="1"/>
</dbReference>
<evidence type="ECO:0000313" key="12">
    <source>
        <dbReference type="EMBL" id="MCP3426915.1"/>
    </source>
</evidence>
<keyword evidence="6" id="KW-0092">Biotin</keyword>